<keyword evidence="3" id="KW-1185">Reference proteome</keyword>
<dbReference type="SUPFAM" id="SSF54001">
    <property type="entry name" value="Cysteine proteinases"/>
    <property type="match status" value="1"/>
</dbReference>
<dbReference type="RefSeq" id="XP_006868325.1">
    <property type="nucleotide sequence ID" value="XM_006868263.1"/>
</dbReference>
<dbReference type="InterPro" id="IPR001394">
    <property type="entry name" value="Peptidase_C19_UCH"/>
</dbReference>
<evidence type="ECO:0000313" key="4">
    <source>
        <dbReference type="RefSeq" id="XP_006868325.1"/>
    </source>
</evidence>
<dbReference type="GO" id="GO:0004843">
    <property type="term" value="F:cysteine-type deubiquitinase activity"/>
    <property type="evidence" value="ECO:0007669"/>
    <property type="project" value="InterPro"/>
</dbReference>
<evidence type="ECO:0000256" key="1">
    <source>
        <dbReference type="SAM" id="MobiDB-lite"/>
    </source>
</evidence>
<proteinExistence type="predicted"/>
<reference evidence="4" key="1">
    <citation type="submission" date="2025-08" db="UniProtKB">
        <authorList>
            <consortium name="RefSeq"/>
        </authorList>
    </citation>
    <scope>IDENTIFICATION</scope>
    <source>
        <tissue evidence="4">Spleen</tissue>
    </source>
</reference>
<name>A0A9B0TV38_CHRAS</name>
<dbReference type="Gene3D" id="3.90.70.10">
    <property type="entry name" value="Cysteine proteinases"/>
    <property type="match status" value="1"/>
</dbReference>
<dbReference type="GeneID" id="102835841"/>
<evidence type="ECO:0000259" key="2">
    <source>
        <dbReference type="PROSITE" id="PS50235"/>
    </source>
</evidence>
<dbReference type="CDD" id="cd02257">
    <property type="entry name" value="Peptidase_C19"/>
    <property type="match status" value="1"/>
</dbReference>
<dbReference type="Pfam" id="PF00443">
    <property type="entry name" value="UCH"/>
    <property type="match status" value="1"/>
</dbReference>
<dbReference type="InterPro" id="IPR028889">
    <property type="entry name" value="USP"/>
</dbReference>
<gene>
    <name evidence="4" type="primary">LOC102835841</name>
</gene>
<dbReference type="InterPro" id="IPR038765">
    <property type="entry name" value="Papain-like_cys_pep_sf"/>
</dbReference>
<sequence length="321" mass="36205">MDLRHPSGLELNSPLWLNFEPDNRQVCKVNENIMEVYSAQSNQPQAAFAQRESSESQKEHGVLLCPVVTKFESELPHSITCMPFGEVVCRTELNNSHSINLSQETQSEDLDSNWDKCRHSKSLAMYKFRRLPGVLIVHLKRYIFKGLCVLKDTQKVDISIHVSLASHCIGSTKPPLPLSKRLISVDSLLGESTKLGHYVCDVCDFAQQAWFVYDELQVWQTQKANTHKDRLTNSRELHKGRLLGVRPDTRSRGPPTPPFIPEGGARGLVRLPSGRLRPGERHCQAPPGPGGAGSGWRGPARTPPIQALLSFRAPRWRRRRR</sequence>
<dbReference type="GO" id="GO:0016579">
    <property type="term" value="P:protein deubiquitination"/>
    <property type="evidence" value="ECO:0007669"/>
    <property type="project" value="InterPro"/>
</dbReference>
<feature type="domain" description="USP" evidence="2">
    <location>
        <begin position="1"/>
        <end position="236"/>
    </location>
</feature>
<organism evidence="3 4">
    <name type="scientific">Chrysochloris asiatica</name>
    <name type="common">Cape golden mole</name>
    <dbReference type="NCBI Taxonomy" id="185453"/>
    <lineage>
        <taxon>Eukaryota</taxon>
        <taxon>Metazoa</taxon>
        <taxon>Chordata</taxon>
        <taxon>Craniata</taxon>
        <taxon>Vertebrata</taxon>
        <taxon>Euteleostomi</taxon>
        <taxon>Mammalia</taxon>
        <taxon>Eutheria</taxon>
        <taxon>Afrotheria</taxon>
        <taxon>Chrysochloridae</taxon>
        <taxon>Chrysochlorinae</taxon>
        <taxon>Chrysochloris</taxon>
    </lineage>
</organism>
<dbReference type="AlphaFoldDB" id="A0A9B0TV38"/>
<feature type="region of interest" description="Disordered" evidence="1">
    <location>
        <begin position="245"/>
        <end position="306"/>
    </location>
</feature>
<protein>
    <submittedName>
        <fullName evidence="4">Ubiquitin carboxyl-terminal hydrolase 26-like</fullName>
    </submittedName>
</protein>
<dbReference type="Proteomes" id="UP000504623">
    <property type="component" value="Unplaced"/>
</dbReference>
<evidence type="ECO:0000313" key="3">
    <source>
        <dbReference type="Proteomes" id="UP000504623"/>
    </source>
</evidence>
<dbReference type="PROSITE" id="PS50235">
    <property type="entry name" value="USP_3"/>
    <property type="match status" value="1"/>
</dbReference>
<dbReference type="OrthoDB" id="289038at2759"/>
<accession>A0A9B0TV38</accession>